<feature type="region of interest" description="Disordered" evidence="1">
    <location>
        <begin position="327"/>
        <end position="559"/>
    </location>
</feature>
<accession>A0A067SJ83</accession>
<feature type="transmembrane region" description="Helical" evidence="2">
    <location>
        <begin position="757"/>
        <end position="776"/>
    </location>
</feature>
<proteinExistence type="predicted"/>
<gene>
    <name evidence="3" type="ORF">GALMADRAFT_254612</name>
</gene>
<feature type="compositionally biased region" description="Polar residues" evidence="1">
    <location>
        <begin position="163"/>
        <end position="198"/>
    </location>
</feature>
<dbReference type="OrthoDB" id="3067801at2759"/>
<keyword evidence="2" id="KW-0812">Transmembrane</keyword>
<feature type="compositionally biased region" description="Polar residues" evidence="1">
    <location>
        <begin position="240"/>
        <end position="297"/>
    </location>
</feature>
<organism evidence="3 4">
    <name type="scientific">Galerina marginata (strain CBS 339.88)</name>
    <dbReference type="NCBI Taxonomy" id="685588"/>
    <lineage>
        <taxon>Eukaryota</taxon>
        <taxon>Fungi</taxon>
        <taxon>Dikarya</taxon>
        <taxon>Basidiomycota</taxon>
        <taxon>Agaricomycotina</taxon>
        <taxon>Agaricomycetes</taxon>
        <taxon>Agaricomycetidae</taxon>
        <taxon>Agaricales</taxon>
        <taxon>Agaricineae</taxon>
        <taxon>Strophariaceae</taxon>
        <taxon>Galerina</taxon>
    </lineage>
</organism>
<evidence type="ECO:0000256" key="2">
    <source>
        <dbReference type="SAM" id="Phobius"/>
    </source>
</evidence>
<dbReference type="HOGENOM" id="CLU_290033_0_0_1"/>
<dbReference type="AlphaFoldDB" id="A0A067SJ83"/>
<feature type="compositionally biased region" description="Polar residues" evidence="1">
    <location>
        <begin position="380"/>
        <end position="395"/>
    </location>
</feature>
<evidence type="ECO:0000313" key="4">
    <source>
        <dbReference type="Proteomes" id="UP000027222"/>
    </source>
</evidence>
<feature type="compositionally biased region" description="Low complexity" evidence="1">
    <location>
        <begin position="453"/>
        <end position="471"/>
    </location>
</feature>
<sequence length="1168" mass="127384">MQRESIVIDSSGKWAPAEAILEIVTSEGDAGPSPKEDAQLALQNGPAHPVSSNQREGSPSTTVGPVPPPPPPPGLGSQGNIVPSDPQPYILARPNTVRNTQFVPVRRASPVPNPGRQSQVSNSFEPNTRNSTNASSAFTSYPYQQSRFSPASTPYVVQPPNQPSYSSTPTASLNAYQNMRPPTTPQMFSSPAPMSQYGSPRPGTYLGSPVSYPGGQQQSSRANSYPVPQQVGTSPAYLPNGQSATQSFRPPTTNSMQTPQSVYGGTSQSYRRPQTSPAIVQPFSGSSQQPFTPGNLPYSNTTQMSGTMPATIVAPKTQNAKKIDAFVANDPFRPQSYGKHQKEKDDMTFDDIPMPDPPSTSMSNPSSSGPMPMMGDPYSFPQSQQPVYGGSQSLPHSAPPASGTYTTPVGYSWPPSNQASVGMGRHESTSASRPSQGGDYSVPVSQMPNGSDRPQGPQQPQEQPRPMTPMQSGQQPPYLPGPVRRPSTNESVPNPPMAEPLPEGTPNQPRPTYGTQSPPPSPPPGQQSSYPPVYDPDAMSWYDPYDQTRLDTPVYPPPTSFPPAEPYPYPYYPSPDFPRPSHVYPMRSKASLLSRIGDFFSWPFSRSSRFDAYQPPTQAWDESSNESKATFSTVAVTFLVATLPSQLYLHFLLRLPSLYFSRVARIFEEADLTLPEIKKMALETASQDKGKIDLHMFESSNVPPQYERLKVTWESFIDSVMREWKTFNIISVLLLSAILTILQIQGAADDPITRSTALFSLICALMSLLYGCMYIIRFGSMRKTYKAAEWALEAKRTKTGIWWNVWVLLAMPAIWLTWSLVLYIACIMSFVWRSSPQDNGPPLLMSKGALLTVRIVITTVLGLGIVYAWLILNTFSRYGEAMDKAWKKRIDGWIEEKAQMPPAAYPYTPYFDPYQPSSYQPYGESQFPGYIDLRQAAPSYTDLSYGYSSDPKTGFTDPGFGPTYASANYVPPPEPYDSPTPSRAGSPQSTSSTLNVTRSNTQHNKMSGLQREDSDASAIYNGPGYPVRNPLPVPPKIPTSPSDIPPRIVPKKALAVPPPPSLPPIPGTPATAFFDNNSARNSHSSSGAGYSYGLGLNFGDRDDDSQENRVRFRSPLVSAQGSSLGENDADAESAPRLSPDASGLSMRRGSPPDSVGPGQDSDSLRRRR</sequence>
<dbReference type="STRING" id="685588.A0A067SJ83"/>
<dbReference type="Proteomes" id="UP000027222">
    <property type="component" value="Unassembled WGS sequence"/>
</dbReference>
<keyword evidence="2" id="KW-0472">Membrane</keyword>
<feature type="transmembrane region" description="Helical" evidence="2">
    <location>
        <begin position="851"/>
        <end position="872"/>
    </location>
</feature>
<dbReference type="EMBL" id="KL142395">
    <property type="protein sequence ID" value="KDR70985.1"/>
    <property type="molecule type" value="Genomic_DNA"/>
</dbReference>
<feature type="compositionally biased region" description="Polar residues" evidence="1">
    <location>
        <begin position="115"/>
        <end position="152"/>
    </location>
</feature>
<feature type="compositionally biased region" description="Polar residues" evidence="1">
    <location>
        <begin position="983"/>
        <end position="1007"/>
    </location>
</feature>
<reference evidence="4" key="1">
    <citation type="journal article" date="2014" name="Proc. Natl. Acad. Sci. U.S.A.">
        <title>Extensive sampling of basidiomycete genomes demonstrates inadequacy of the white-rot/brown-rot paradigm for wood decay fungi.</title>
        <authorList>
            <person name="Riley R."/>
            <person name="Salamov A.A."/>
            <person name="Brown D.W."/>
            <person name="Nagy L.G."/>
            <person name="Floudas D."/>
            <person name="Held B.W."/>
            <person name="Levasseur A."/>
            <person name="Lombard V."/>
            <person name="Morin E."/>
            <person name="Otillar R."/>
            <person name="Lindquist E.A."/>
            <person name="Sun H."/>
            <person name="LaButti K.M."/>
            <person name="Schmutz J."/>
            <person name="Jabbour D."/>
            <person name="Luo H."/>
            <person name="Baker S.E."/>
            <person name="Pisabarro A.G."/>
            <person name="Walton J.D."/>
            <person name="Blanchette R.A."/>
            <person name="Henrissat B."/>
            <person name="Martin F."/>
            <person name="Cullen D."/>
            <person name="Hibbett D.S."/>
            <person name="Grigoriev I.V."/>
        </authorList>
    </citation>
    <scope>NUCLEOTIDE SEQUENCE [LARGE SCALE GENOMIC DNA]</scope>
    <source>
        <strain evidence="4">CBS 339.88</strain>
    </source>
</reference>
<feature type="compositionally biased region" description="Polar residues" evidence="1">
    <location>
        <begin position="214"/>
        <end position="233"/>
    </location>
</feature>
<evidence type="ECO:0000313" key="3">
    <source>
        <dbReference type="EMBL" id="KDR70985.1"/>
    </source>
</evidence>
<feature type="compositionally biased region" description="Pro residues" evidence="1">
    <location>
        <begin position="1029"/>
        <end position="1048"/>
    </location>
</feature>
<evidence type="ECO:0000256" key="1">
    <source>
        <dbReference type="SAM" id="MobiDB-lite"/>
    </source>
</evidence>
<keyword evidence="4" id="KW-1185">Reference proteome</keyword>
<feature type="transmembrane region" description="Helical" evidence="2">
    <location>
        <begin position="726"/>
        <end position="745"/>
    </location>
</feature>
<keyword evidence="2" id="KW-1133">Transmembrane helix</keyword>
<feature type="compositionally biased region" description="Pro residues" evidence="1">
    <location>
        <begin position="1056"/>
        <end position="1067"/>
    </location>
</feature>
<feature type="compositionally biased region" description="Pro residues" evidence="1">
    <location>
        <begin position="65"/>
        <end position="74"/>
    </location>
</feature>
<feature type="region of interest" description="Disordered" evidence="1">
    <location>
        <begin position="1099"/>
        <end position="1168"/>
    </location>
</feature>
<feature type="compositionally biased region" description="Polar residues" evidence="1">
    <location>
        <begin position="403"/>
        <end position="420"/>
    </location>
</feature>
<name>A0A067SJ83_GALM3</name>
<feature type="compositionally biased region" description="Low complexity" evidence="1">
    <location>
        <begin position="359"/>
        <end position="377"/>
    </location>
</feature>
<feature type="region of interest" description="Disordered" evidence="1">
    <location>
        <begin position="956"/>
        <end position="1086"/>
    </location>
</feature>
<protein>
    <submittedName>
        <fullName evidence="3">Uncharacterized protein</fullName>
    </submittedName>
</protein>
<feature type="transmembrane region" description="Helical" evidence="2">
    <location>
        <begin position="631"/>
        <end position="653"/>
    </location>
</feature>
<feature type="region of interest" description="Disordered" evidence="1">
    <location>
        <begin position="25"/>
        <end position="297"/>
    </location>
</feature>
<feature type="compositionally biased region" description="Polar residues" evidence="1">
    <location>
        <begin position="1074"/>
        <end position="1083"/>
    </location>
</feature>
<feature type="transmembrane region" description="Helical" evidence="2">
    <location>
        <begin position="805"/>
        <end position="831"/>
    </location>
</feature>